<dbReference type="Bgee" id="ENSACAG00000010190">
    <property type="expression patterns" value="Expressed in lung and 8 other cell types or tissues"/>
</dbReference>
<reference evidence="2" key="2">
    <citation type="submission" date="2025-08" db="UniProtKB">
        <authorList>
            <consortium name="Ensembl"/>
        </authorList>
    </citation>
    <scope>IDENTIFICATION</scope>
</reference>
<dbReference type="InterPro" id="IPR000626">
    <property type="entry name" value="Ubiquitin-like_dom"/>
</dbReference>
<feature type="domain" description="Ubiquitin-like" evidence="1">
    <location>
        <begin position="3"/>
        <end position="81"/>
    </location>
</feature>
<dbReference type="HOGENOM" id="CLU_010412_4_2_1"/>
<dbReference type="Pfam" id="PF00240">
    <property type="entry name" value="ubiquitin"/>
    <property type="match status" value="2"/>
</dbReference>
<dbReference type="GO" id="GO:0031386">
    <property type="term" value="F:protein tag activity"/>
    <property type="evidence" value="ECO:0000318"/>
    <property type="project" value="GO_Central"/>
</dbReference>
<evidence type="ECO:0000313" key="3">
    <source>
        <dbReference type="Proteomes" id="UP000001646"/>
    </source>
</evidence>
<dbReference type="InterPro" id="IPR050158">
    <property type="entry name" value="Ubiquitin_ubiquitin-like"/>
</dbReference>
<dbReference type="SMART" id="SM00213">
    <property type="entry name" value="UBQ"/>
    <property type="match status" value="2"/>
</dbReference>
<feature type="domain" description="Ubiquitin-like" evidence="1">
    <location>
        <begin position="82"/>
        <end position="156"/>
    </location>
</feature>
<reference evidence="2" key="3">
    <citation type="submission" date="2025-09" db="UniProtKB">
        <authorList>
            <consortium name="Ensembl"/>
        </authorList>
    </citation>
    <scope>IDENTIFICATION</scope>
</reference>
<dbReference type="CTD" id="9636"/>
<accession>H9GQN0</accession>
<dbReference type="Ensembl" id="ENSACAT00000010189.3">
    <property type="protein sequence ID" value="ENSACAP00000018290.2"/>
    <property type="gene ID" value="ENSACAG00000010190.3"/>
</dbReference>
<keyword evidence="3" id="KW-1185">Reference proteome</keyword>
<dbReference type="GO" id="GO:0031625">
    <property type="term" value="F:ubiquitin protein ligase binding"/>
    <property type="evidence" value="ECO:0000318"/>
    <property type="project" value="GO_Central"/>
</dbReference>
<evidence type="ECO:0000259" key="1">
    <source>
        <dbReference type="PROSITE" id="PS50053"/>
    </source>
</evidence>
<dbReference type="AlphaFoldDB" id="H9GQN0"/>
<reference evidence="2" key="1">
    <citation type="submission" date="2009-12" db="EMBL/GenBank/DDBJ databases">
        <title>The Genome Sequence of Anolis carolinensis (Green Anole Lizard).</title>
        <authorList>
            <consortium name="The Genome Sequencing Platform"/>
            <person name="Di Palma F."/>
            <person name="Alfoldi J."/>
            <person name="Heiman D."/>
            <person name="Young S."/>
            <person name="Grabherr M."/>
            <person name="Johnson J."/>
            <person name="Lander E.S."/>
            <person name="Lindblad-Toh K."/>
        </authorList>
    </citation>
    <scope>NUCLEOTIDE SEQUENCE [LARGE SCALE GENOMIC DNA]</scope>
    <source>
        <strain evidence="2">JBL SC #1</strain>
    </source>
</reference>
<dbReference type="GeneTree" id="ENSGT00940000155716"/>
<dbReference type="InterPro" id="IPR029071">
    <property type="entry name" value="Ubiquitin-like_domsf"/>
</dbReference>
<dbReference type="InParanoid" id="H9GQN0"/>
<dbReference type="GO" id="GO:0019941">
    <property type="term" value="P:modification-dependent protein catabolic process"/>
    <property type="evidence" value="ECO:0000318"/>
    <property type="project" value="GO_Central"/>
</dbReference>
<dbReference type="KEGG" id="acs:103280520"/>
<dbReference type="Proteomes" id="UP000001646">
    <property type="component" value="Unplaced"/>
</dbReference>
<organism evidence="2 3">
    <name type="scientific">Anolis carolinensis</name>
    <name type="common">Green anole</name>
    <name type="synonym">American chameleon</name>
    <dbReference type="NCBI Taxonomy" id="28377"/>
    <lineage>
        <taxon>Eukaryota</taxon>
        <taxon>Metazoa</taxon>
        <taxon>Chordata</taxon>
        <taxon>Craniata</taxon>
        <taxon>Vertebrata</taxon>
        <taxon>Euteleostomi</taxon>
        <taxon>Lepidosauria</taxon>
        <taxon>Squamata</taxon>
        <taxon>Bifurcata</taxon>
        <taxon>Unidentata</taxon>
        <taxon>Episquamata</taxon>
        <taxon>Toxicofera</taxon>
        <taxon>Iguania</taxon>
        <taxon>Dactyloidae</taxon>
        <taxon>Anolis</taxon>
    </lineage>
</organism>
<dbReference type="Gene3D" id="3.10.20.90">
    <property type="entry name" value="Phosphatidylinositol 3-kinase Catalytic Subunit, Chain A, domain 1"/>
    <property type="match status" value="2"/>
</dbReference>
<dbReference type="SUPFAM" id="SSF54236">
    <property type="entry name" value="Ubiquitin-like"/>
    <property type="match status" value="2"/>
</dbReference>
<dbReference type="GeneID" id="103280520"/>
<dbReference type="FunCoup" id="H9GQN0">
    <property type="interactions" value="633"/>
</dbReference>
<dbReference type="PANTHER" id="PTHR10666">
    <property type="entry name" value="UBIQUITIN"/>
    <property type="match status" value="1"/>
</dbReference>
<dbReference type="GO" id="GO:0016567">
    <property type="term" value="P:protein ubiquitination"/>
    <property type="evidence" value="ECO:0000318"/>
    <property type="project" value="GO_Central"/>
</dbReference>
<dbReference type="STRING" id="28377.ENSACAP00000018290"/>
<dbReference type="PROSITE" id="PS50053">
    <property type="entry name" value="UBIQUITIN_2"/>
    <property type="match status" value="2"/>
</dbReference>
<dbReference type="GO" id="GO:0005737">
    <property type="term" value="C:cytoplasm"/>
    <property type="evidence" value="ECO:0000318"/>
    <property type="project" value="GO_Central"/>
</dbReference>
<gene>
    <name evidence="2" type="primary">isg15</name>
</gene>
<protein>
    <recommendedName>
        <fullName evidence="1">Ubiquitin-like domain-containing protein</fullName>
    </recommendedName>
</protein>
<dbReference type="OrthoDB" id="1885901at2759"/>
<dbReference type="GO" id="GO:0005634">
    <property type="term" value="C:nucleus"/>
    <property type="evidence" value="ECO:0000318"/>
    <property type="project" value="GO_Central"/>
</dbReference>
<sequence>MAMRLHFKMLTGEVHTLTVSPNHTMWEVKVLLERKMGCRRYHQKLAAEAGSGIDLRDASSVASCGLHSGDTLALLVKVEEPIPIFLRNDRGHLRAYQVMPSEAVADFKARVQQQEHVQAGQYWLLYEGKPLENGSLADYGIAPEGTIYLKLRVRGG</sequence>
<dbReference type="eggNOG" id="KOG0001">
    <property type="taxonomic scope" value="Eukaryota"/>
</dbReference>
<name>H9GQN0_ANOCA</name>
<evidence type="ECO:0000313" key="2">
    <source>
        <dbReference type="Ensembl" id="ENSACAP00000018290.2"/>
    </source>
</evidence>
<proteinExistence type="predicted"/>